<dbReference type="PANTHER" id="PTHR39196:SF1">
    <property type="entry name" value="PRIMOSOME, DNAD SUBUNIT"/>
    <property type="match status" value="1"/>
</dbReference>
<gene>
    <name evidence="4" type="ORF">GYP27_14425</name>
</gene>
<evidence type="ECO:0000313" key="4">
    <source>
        <dbReference type="EMBL" id="HAB7723177.1"/>
    </source>
</evidence>
<name>A0A6Y7T7Q7_LISMN</name>
<dbReference type="SUPFAM" id="SSF158499">
    <property type="entry name" value="DnaD domain-like"/>
    <property type="match status" value="1"/>
</dbReference>
<dbReference type="Proteomes" id="UP000840569">
    <property type="component" value="Unassembled WGS sequence"/>
</dbReference>
<feature type="domain" description="Lin1244/Lin1753-like N-terminal" evidence="3">
    <location>
        <begin position="11"/>
        <end position="103"/>
    </location>
</feature>
<dbReference type="NCBIfam" id="TIGR01446">
    <property type="entry name" value="DnaD_dom"/>
    <property type="match status" value="1"/>
</dbReference>
<feature type="domain" description="DnaB/C C-terminal" evidence="2">
    <location>
        <begin position="202"/>
        <end position="272"/>
    </location>
</feature>
<protein>
    <submittedName>
        <fullName evidence="4">DUF4373 domain-containing protein</fullName>
    </submittedName>
</protein>
<dbReference type="AlphaFoldDB" id="A0A6Y7T7Q7"/>
<accession>A0A6Y7T7Q7</accession>
<dbReference type="InterPro" id="IPR034829">
    <property type="entry name" value="DnaD-like_sf"/>
</dbReference>
<evidence type="ECO:0000259" key="3">
    <source>
        <dbReference type="Pfam" id="PF14297"/>
    </source>
</evidence>
<dbReference type="InterPro" id="IPR025400">
    <property type="entry name" value="Lin1244/Lin1753-like_N"/>
</dbReference>
<dbReference type="EMBL" id="DAAHYZ010000013">
    <property type="protein sequence ID" value="HAB7723177.1"/>
    <property type="molecule type" value="Genomic_DNA"/>
</dbReference>
<comment type="similarity">
    <text evidence="1">Belongs to the DnaB/DnaD family.</text>
</comment>
<organism evidence="4">
    <name type="scientific">Listeria monocytogenes</name>
    <dbReference type="NCBI Taxonomy" id="1639"/>
    <lineage>
        <taxon>Bacteria</taxon>
        <taxon>Bacillati</taxon>
        <taxon>Bacillota</taxon>
        <taxon>Bacilli</taxon>
        <taxon>Bacillales</taxon>
        <taxon>Listeriaceae</taxon>
        <taxon>Listeria</taxon>
    </lineage>
</organism>
<comment type="caution">
    <text evidence="4">The sequence shown here is derived from an EMBL/GenBank/DDBJ whole genome shotgun (WGS) entry which is preliminary data.</text>
</comment>
<dbReference type="PANTHER" id="PTHR39196">
    <property type="entry name" value="PRIMOSOME, DNAD SUBUNIT"/>
    <property type="match status" value="1"/>
</dbReference>
<dbReference type="RefSeq" id="WP_069019727.1">
    <property type="nucleotide sequence ID" value="NZ_MDNP01000024.1"/>
</dbReference>
<dbReference type="Gene3D" id="1.10.10.630">
    <property type="entry name" value="DnaD domain-like"/>
    <property type="match status" value="1"/>
</dbReference>
<dbReference type="Pfam" id="PF14297">
    <property type="entry name" value="Lin1244_N"/>
    <property type="match status" value="1"/>
</dbReference>
<reference evidence="4" key="2">
    <citation type="submission" date="2020-01" db="EMBL/GenBank/DDBJ databases">
        <authorList>
            <consortium name="NCBI Pathogen Detection Project"/>
        </authorList>
    </citation>
    <scope>NUCLEOTIDE SEQUENCE</scope>
    <source>
        <strain evidence="4">CFIAFB20140010</strain>
    </source>
</reference>
<dbReference type="Pfam" id="PF07261">
    <property type="entry name" value="DnaB_2"/>
    <property type="match status" value="1"/>
</dbReference>
<evidence type="ECO:0000259" key="2">
    <source>
        <dbReference type="Pfam" id="PF07261"/>
    </source>
</evidence>
<sequence>MARPLKEGLDYFPLDVDADYDDKFQLIETLHGPTGFAIMIKLFMKIYSQNFYYKWTETEQILFAKRVNVDINTLKTVVNDCIKYDLFDYNLFSEFQILTSLGIQERYFTAIGRRKKQIVVLEYLLLDRPEVINLCPKIVFANINVVNDDINAEQEELMSALSTQTKVKESKVNESKAVVSEQEKLPEKIVKEKPTATTAYKFWEENVAITGLSEFDRELLKKLISLGGNELTVHAMKKAIELNRRRMKTVDTVLRGWLDNGVKTTAEADEQEKNWNGGAKKNARAEPAKQEIKISDQYNFGATRTD</sequence>
<evidence type="ECO:0000256" key="1">
    <source>
        <dbReference type="ARBA" id="ARBA00093462"/>
    </source>
</evidence>
<reference evidence="4" key="1">
    <citation type="journal article" date="2018" name="Genome Biol.">
        <title>SKESA: strategic k-mer extension for scrupulous assemblies.</title>
        <authorList>
            <person name="Souvorov A."/>
            <person name="Agarwala R."/>
            <person name="Lipman D.J."/>
        </authorList>
    </citation>
    <scope>NUCLEOTIDE SEQUENCE [LARGE SCALE GENOMIC DNA]</scope>
    <source>
        <strain evidence="4">CFIAFB20140010</strain>
    </source>
</reference>
<proteinExistence type="inferred from homology"/>
<dbReference type="InterPro" id="IPR006343">
    <property type="entry name" value="DnaB/C_C"/>
</dbReference>